<sequence>MELLDWLCENYQWQNVKFVNEALVETEQGRKRLRYWSDKALLDWHIEWRDRCNVTPYVLADRMIRNKDQEAAISWKGGWLTVHDEVDQGAVVSQSEKEIGRLIGAMIHYGVQSTADIEPVQQKEPMYSKLHSHVPYLRESHRQFVSALLKESEIRMKKATALQASLNERLPLLDPVTTPKQAKMVYDVLIWFGTRQLPERGYYSLRMFLSEWLEKYGKESLESLIEGMYEKDRVTREQAIFLCSECLCPYELDNLVMILERNPTEAEIEEEILNIKKEWEQSKILVQVISSSIDKKKKVFTQ</sequence>
<comment type="caution">
    <text evidence="1">The sequence shown here is derived from an EMBL/GenBank/DDBJ whole genome shotgun (WGS) entry which is preliminary data.</text>
</comment>
<evidence type="ECO:0000313" key="2">
    <source>
        <dbReference type="Proteomes" id="UP001589838"/>
    </source>
</evidence>
<accession>A0ABV6K913</accession>
<proteinExistence type="predicted"/>
<dbReference type="RefSeq" id="WP_335959393.1">
    <property type="nucleotide sequence ID" value="NZ_JAXBLX010000005.1"/>
</dbReference>
<keyword evidence="2" id="KW-1185">Reference proteome</keyword>
<dbReference type="Proteomes" id="UP001589838">
    <property type="component" value="Unassembled WGS sequence"/>
</dbReference>
<evidence type="ECO:0000313" key="1">
    <source>
        <dbReference type="EMBL" id="MFC0469435.1"/>
    </source>
</evidence>
<name>A0ABV6K913_9BACI</name>
<dbReference type="EMBL" id="JBHLUX010000005">
    <property type="protein sequence ID" value="MFC0469435.1"/>
    <property type="molecule type" value="Genomic_DNA"/>
</dbReference>
<organism evidence="1 2">
    <name type="scientific">Halalkalibacter kiskunsagensis</name>
    <dbReference type="NCBI Taxonomy" id="1548599"/>
    <lineage>
        <taxon>Bacteria</taxon>
        <taxon>Bacillati</taxon>
        <taxon>Bacillota</taxon>
        <taxon>Bacilli</taxon>
        <taxon>Bacillales</taxon>
        <taxon>Bacillaceae</taxon>
        <taxon>Halalkalibacter</taxon>
    </lineage>
</organism>
<gene>
    <name evidence="1" type="ORF">ACFFHM_02480</name>
</gene>
<protein>
    <submittedName>
        <fullName evidence="1">Uncharacterized protein</fullName>
    </submittedName>
</protein>
<reference evidence="1 2" key="1">
    <citation type="submission" date="2024-09" db="EMBL/GenBank/DDBJ databases">
        <authorList>
            <person name="Sun Q."/>
            <person name="Mori K."/>
        </authorList>
    </citation>
    <scope>NUCLEOTIDE SEQUENCE [LARGE SCALE GENOMIC DNA]</scope>
    <source>
        <strain evidence="1 2">NCAIM B.02610</strain>
    </source>
</reference>